<gene>
    <name evidence="9" type="ORF">SAMN05421742_101566</name>
</gene>
<comment type="similarity">
    <text evidence="3">Belongs to the DHNA family.</text>
</comment>
<sequence length="141" mass="16214">MSPMPKNTVVQPLRIADARSGLRHVFLRDLERPCRIGVHAHERERPQRVRINLDLAVWEDQPDQIGDNLANVVCYEMVAERIRAILDDGHVNLVETLAERIAHLCLQDPRVHSARVRIEKLEVFPDAFSAGVEIERFNPVR</sequence>
<organism evidence="9 10">
    <name type="scientific">Roseospirillum parvum</name>
    <dbReference type="NCBI Taxonomy" id="83401"/>
    <lineage>
        <taxon>Bacteria</taxon>
        <taxon>Pseudomonadati</taxon>
        <taxon>Pseudomonadota</taxon>
        <taxon>Alphaproteobacteria</taxon>
        <taxon>Rhodospirillales</taxon>
        <taxon>Rhodospirillaceae</taxon>
        <taxon>Roseospirillum</taxon>
    </lineage>
</organism>
<dbReference type="Pfam" id="PF02152">
    <property type="entry name" value="FolB"/>
    <property type="match status" value="1"/>
</dbReference>
<evidence type="ECO:0000256" key="3">
    <source>
        <dbReference type="ARBA" id="ARBA00005708"/>
    </source>
</evidence>
<dbReference type="OrthoDB" id="7580479at2"/>
<comment type="catalytic activity">
    <reaction evidence="1">
        <text>7,8-dihydroneopterin = 6-hydroxymethyl-7,8-dihydropterin + glycolaldehyde</text>
        <dbReference type="Rhea" id="RHEA:10540"/>
        <dbReference type="ChEBI" id="CHEBI:17001"/>
        <dbReference type="ChEBI" id="CHEBI:17071"/>
        <dbReference type="ChEBI" id="CHEBI:44841"/>
        <dbReference type="EC" id="4.1.2.25"/>
    </reaction>
</comment>
<dbReference type="SMART" id="SM00905">
    <property type="entry name" value="FolB"/>
    <property type="match status" value="1"/>
</dbReference>
<evidence type="ECO:0000256" key="6">
    <source>
        <dbReference type="ARBA" id="ARBA00023239"/>
    </source>
</evidence>
<dbReference type="GO" id="GO:0005737">
    <property type="term" value="C:cytoplasm"/>
    <property type="evidence" value="ECO:0007669"/>
    <property type="project" value="TreeGrafter"/>
</dbReference>
<dbReference type="PANTHER" id="PTHR42844">
    <property type="entry name" value="DIHYDRONEOPTERIN ALDOLASE 1-RELATED"/>
    <property type="match status" value="1"/>
</dbReference>
<dbReference type="InterPro" id="IPR006156">
    <property type="entry name" value="Dihydroneopterin_aldolase"/>
</dbReference>
<dbReference type="STRING" id="83401.SAMN05421742_101566"/>
<evidence type="ECO:0000256" key="7">
    <source>
        <dbReference type="ARBA" id="ARBA00032903"/>
    </source>
</evidence>
<evidence type="ECO:0000256" key="5">
    <source>
        <dbReference type="ARBA" id="ARBA00022909"/>
    </source>
</evidence>
<keyword evidence="10" id="KW-1185">Reference proteome</keyword>
<feature type="domain" description="Dihydroneopterin aldolase/epimerase" evidence="8">
    <location>
        <begin position="25"/>
        <end position="136"/>
    </location>
</feature>
<dbReference type="PANTHER" id="PTHR42844:SF1">
    <property type="entry name" value="DIHYDRONEOPTERIN ALDOLASE 1-RELATED"/>
    <property type="match status" value="1"/>
</dbReference>
<dbReference type="Gene3D" id="3.30.1130.10">
    <property type="match status" value="1"/>
</dbReference>
<name>A0A1G7V7X9_9PROT</name>
<keyword evidence="6" id="KW-0456">Lyase</keyword>
<evidence type="ECO:0000259" key="8">
    <source>
        <dbReference type="SMART" id="SM00905"/>
    </source>
</evidence>
<dbReference type="SUPFAM" id="SSF55620">
    <property type="entry name" value="Tetrahydrobiopterin biosynthesis enzymes-like"/>
    <property type="match status" value="1"/>
</dbReference>
<dbReference type="InterPro" id="IPR043133">
    <property type="entry name" value="GTP-CH-I_C/QueF"/>
</dbReference>
<evidence type="ECO:0000256" key="1">
    <source>
        <dbReference type="ARBA" id="ARBA00001353"/>
    </source>
</evidence>
<comment type="pathway">
    <text evidence="2">Cofactor biosynthesis; tetrahydrofolate biosynthesis; 2-amino-4-hydroxy-6-hydroxymethyl-7,8-dihydropteridine diphosphate from 7,8-dihydroneopterin triphosphate: step 3/4.</text>
</comment>
<protein>
    <recommendedName>
        <fullName evidence="4">dihydroneopterin aldolase</fullName>
        <ecNumber evidence="4">4.1.2.25</ecNumber>
    </recommendedName>
    <alternativeName>
        <fullName evidence="7">7,8-dihydroneopterin aldolase</fullName>
    </alternativeName>
</protein>
<dbReference type="GO" id="GO:0046656">
    <property type="term" value="P:folic acid biosynthetic process"/>
    <property type="evidence" value="ECO:0007669"/>
    <property type="project" value="UniProtKB-KW"/>
</dbReference>
<dbReference type="Proteomes" id="UP000217076">
    <property type="component" value="Unassembled WGS sequence"/>
</dbReference>
<dbReference type="EMBL" id="FNCV01000001">
    <property type="protein sequence ID" value="SDG55698.1"/>
    <property type="molecule type" value="Genomic_DNA"/>
</dbReference>
<evidence type="ECO:0000313" key="9">
    <source>
        <dbReference type="EMBL" id="SDG55698.1"/>
    </source>
</evidence>
<dbReference type="AlphaFoldDB" id="A0A1G7V7X9"/>
<dbReference type="GO" id="GO:0004150">
    <property type="term" value="F:dihydroneopterin aldolase activity"/>
    <property type="evidence" value="ECO:0007669"/>
    <property type="project" value="UniProtKB-EC"/>
</dbReference>
<dbReference type="InterPro" id="IPR006157">
    <property type="entry name" value="FolB_dom"/>
</dbReference>
<evidence type="ECO:0000256" key="2">
    <source>
        <dbReference type="ARBA" id="ARBA00005013"/>
    </source>
</evidence>
<reference evidence="10" key="1">
    <citation type="submission" date="2016-10" db="EMBL/GenBank/DDBJ databases">
        <authorList>
            <person name="Varghese N."/>
            <person name="Submissions S."/>
        </authorList>
    </citation>
    <scope>NUCLEOTIDE SEQUENCE [LARGE SCALE GENOMIC DNA]</scope>
    <source>
        <strain evidence="10">930I</strain>
    </source>
</reference>
<dbReference type="EC" id="4.1.2.25" evidence="4"/>
<accession>A0A1G7V7X9</accession>
<dbReference type="RefSeq" id="WP_092615033.1">
    <property type="nucleotide sequence ID" value="NZ_FNCV01000001.1"/>
</dbReference>
<proteinExistence type="inferred from homology"/>
<dbReference type="NCBIfam" id="TIGR00526">
    <property type="entry name" value="folB_dom"/>
    <property type="match status" value="1"/>
</dbReference>
<keyword evidence="5" id="KW-0289">Folate biosynthesis</keyword>
<evidence type="ECO:0000313" key="10">
    <source>
        <dbReference type="Proteomes" id="UP000217076"/>
    </source>
</evidence>
<evidence type="ECO:0000256" key="4">
    <source>
        <dbReference type="ARBA" id="ARBA00013043"/>
    </source>
</evidence>